<accession>A0A835C0P2</accession>
<feature type="region of interest" description="Disordered" evidence="1">
    <location>
        <begin position="87"/>
        <end position="150"/>
    </location>
</feature>
<organism evidence="2 3">
    <name type="scientific">Digitaria exilis</name>
    <dbReference type="NCBI Taxonomy" id="1010633"/>
    <lineage>
        <taxon>Eukaryota</taxon>
        <taxon>Viridiplantae</taxon>
        <taxon>Streptophyta</taxon>
        <taxon>Embryophyta</taxon>
        <taxon>Tracheophyta</taxon>
        <taxon>Spermatophyta</taxon>
        <taxon>Magnoliopsida</taxon>
        <taxon>Liliopsida</taxon>
        <taxon>Poales</taxon>
        <taxon>Poaceae</taxon>
        <taxon>PACMAD clade</taxon>
        <taxon>Panicoideae</taxon>
        <taxon>Panicodae</taxon>
        <taxon>Paniceae</taxon>
        <taxon>Anthephorinae</taxon>
        <taxon>Digitaria</taxon>
    </lineage>
</organism>
<dbReference type="EMBL" id="JACEFO010001706">
    <property type="protein sequence ID" value="KAF8718869.1"/>
    <property type="molecule type" value="Genomic_DNA"/>
</dbReference>
<evidence type="ECO:0000313" key="2">
    <source>
        <dbReference type="EMBL" id="KAF8718869.1"/>
    </source>
</evidence>
<protein>
    <submittedName>
        <fullName evidence="2">Uncharacterized protein</fullName>
    </submittedName>
</protein>
<dbReference type="OrthoDB" id="1729395at2759"/>
<dbReference type="Proteomes" id="UP000636709">
    <property type="component" value="Unassembled WGS sequence"/>
</dbReference>
<reference evidence="2" key="1">
    <citation type="submission" date="2020-07" db="EMBL/GenBank/DDBJ databases">
        <title>Genome sequence and genetic diversity analysis of an under-domesticated orphan crop, white fonio (Digitaria exilis).</title>
        <authorList>
            <person name="Bennetzen J.L."/>
            <person name="Chen S."/>
            <person name="Ma X."/>
            <person name="Wang X."/>
            <person name="Yssel A.E.J."/>
            <person name="Chaluvadi S.R."/>
            <person name="Johnson M."/>
            <person name="Gangashetty P."/>
            <person name="Hamidou F."/>
            <person name="Sanogo M.D."/>
            <person name="Zwaenepoel A."/>
            <person name="Wallace J."/>
            <person name="Van De Peer Y."/>
            <person name="Van Deynze A."/>
        </authorList>
    </citation>
    <scope>NUCLEOTIDE SEQUENCE</scope>
    <source>
        <tissue evidence="2">Leaves</tissue>
    </source>
</reference>
<proteinExistence type="predicted"/>
<dbReference type="AlphaFoldDB" id="A0A835C0P2"/>
<gene>
    <name evidence="2" type="ORF">HU200_025178</name>
</gene>
<evidence type="ECO:0000313" key="3">
    <source>
        <dbReference type="Proteomes" id="UP000636709"/>
    </source>
</evidence>
<name>A0A835C0P2_9POAL</name>
<comment type="caution">
    <text evidence="2">The sequence shown here is derived from an EMBL/GenBank/DDBJ whole genome shotgun (WGS) entry which is preliminary data.</text>
</comment>
<keyword evidence="3" id="KW-1185">Reference proteome</keyword>
<sequence length="272" mass="29673">MRPITELFGAKRLYSRVIPSSTSVCCCMTYTRVRSGRAIISSRPRLVKLQARTAMTLLVVFACSAVRGVPAADSPLALYNNSAAHAGHGSTTMAPWPPMHIRRKKAGPVEDKEPRFRGTRDGKRQVHENERWRSSDESPGNKGESLASPARPIRTASSLVSFRSRFLSPRVGVPVRARLSSSSIHPMPCCSNEMAAPTGLARIETNGNKKDEMTGEYVYADSAPPVRAQTIEELHSLQIKRSTPTTPIKDGAGATPFASALSEEQQLESIRC</sequence>
<feature type="compositionally biased region" description="Basic and acidic residues" evidence="1">
    <location>
        <begin position="107"/>
        <end position="136"/>
    </location>
</feature>
<evidence type="ECO:0000256" key="1">
    <source>
        <dbReference type="SAM" id="MobiDB-lite"/>
    </source>
</evidence>